<dbReference type="AlphaFoldDB" id="A0A0C1REN4"/>
<dbReference type="RefSeq" id="WP_038074528.1">
    <property type="nucleotide sequence ID" value="NZ_JHEG04000001.1"/>
</dbReference>
<reference evidence="2" key="1">
    <citation type="journal article" date="2015" name="Genome Announc.">
        <title>Draft Genome Sequence of Tolypothrix boutellei Strain VB521301.</title>
        <authorList>
            <person name="Chandrababunaidu M.M."/>
            <person name="Singh D."/>
            <person name="Sen D."/>
            <person name="Bhan S."/>
            <person name="Das S."/>
            <person name="Gupta A."/>
            <person name="Adhikary S.P."/>
            <person name="Tripathy S."/>
        </authorList>
    </citation>
    <scope>NUCLEOTIDE SEQUENCE</scope>
    <source>
        <strain evidence="2">VB521301</strain>
    </source>
</reference>
<dbReference type="EMBL" id="JHEG04000001">
    <property type="protein sequence ID" value="KAF3886675.1"/>
    <property type="molecule type" value="Genomic_DNA"/>
</dbReference>
<evidence type="ECO:0000313" key="2">
    <source>
        <dbReference type="EMBL" id="KIE10685.1"/>
    </source>
</evidence>
<dbReference type="InterPro" id="IPR014971">
    <property type="entry name" value="KGK"/>
</dbReference>
<sequence length="136" mass="15662">MNNKFTPLVCDDDVILFEKDTFKISRLKELLSTDMSLKLNQIIYNQQTQKPQGLVIGSFAKASIVQEHIELSEIQFHSIKNCQILRICGKGWQKGKLKIQVSQSIINQKLNQVYLEFCPDEPDDPESPLDDIRKLI</sequence>
<organism evidence="2">
    <name type="scientific">Tolypothrix bouteillei VB521301</name>
    <dbReference type="NCBI Taxonomy" id="1479485"/>
    <lineage>
        <taxon>Bacteria</taxon>
        <taxon>Bacillati</taxon>
        <taxon>Cyanobacteriota</taxon>
        <taxon>Cyanophyceae</taxon>
        <taxon>Nostocales</taxon>
        <taxon>Tolypothrichaceae</taxon>
        <taxon>Tolypothrix</taxon>
    </lineage>
</organism>
<dbReference type="Proteomes" id="UP000029738">
    <property type="component" value="Unassembled WGS sequence"/>
</dbReference>
<name>A0A0C1REN4_9CYAN</name>
<protein>
    <submittedName>
        <fullName evidence="1">KGK family protein</fullName>
    </submittedName>
</protein>
<dbReference type="Pfam" id="PF08872">
    <property type="entry name" value="KGK"/>
    <property type="match status" value="1"/>
</dbReference>
<dbReference type="OrthoDB" id="454733at2"/>
<proteinExistence type="predicted"/>
<dbReference type="EMBL" id="JHEG02000048">
    <property type="protein sequence ID" value="KIE10685.1"/>
    <property type="molecule type" value="Genomic_DNA"/>
</dbReference>
<evidence type="ECO:0000313" key="3">
    <source>
        <dbReference type="Proteomes" id="UP000029738"/>
    </source>
</evidence>
<comment type="caution">
    <text evidence="2">The sequence shown here is derived from an EMBL/GenBank/DDBJ whole genome shotgun (WGS) entry which is preliminary data.</text>
</comment>
<keyword evidence="3" id="KW-1185">Reference proteome</keyword>
<accession>A0A0C1REN4</accession>
<gene>
    <name evidence="2" type="ORF">DA73_0219440</name>
    <name evidence="1" type="ORF">DA73_0400015215</name>
</gene>
<evidence type="ECO:0000313" key="1">
    <source>
        <dbReference type="EMBL" id="KAF3886675.1"/>
    </source>
</evidence>
<reference evidence="1" key="2">
    <citation type="submission" date="2019-11" db="EMBL/GenBank/DDBJ databases">
        <title>Improved Assembly of Tolypothrix boutellei genome.</title>
        <authorList>
            <person name="Sarangi A.N."/>
            <person name="Mukherjee M."/>
            <person name="Ghosh S."/>
            <person name="Singh D."/>
            <person name="Das A."/>
            <person name="Kant S."/>
            <person name="Prusty A."/>
            <person name="Tripathy S."/>
        </authorList>
    </citation>
    <scope>NUCLEOTIDE SEQUENCE</scope>
    <source>
        <strain evidence="1">VB521301</strain>
    </source>
</reference>